<reference evidence="1" key="2">
    <citation type="journal article" date="2015" name="Fish Shellfish Immunol.">
        <title>Early steps in the European eel (Anguilla anguilla)-Vibrio vulnificus interaction in the gills: Role of the RtxA13 toxin.</title>
        <authorList>
            <person name="Callol A."/>
            <person name="Pajuelo D."/>
            <person name="Ebbesson L."/>
            <person name="Teles M."/>
            <person name="MacKenzie S."/>
            <person name="Amaro C."/>
        </authorList>
    </citation>
    <scope>NUCLEOTIDE SEQUENCE</scope>
</reference>
<protein>
    <submittedName>
        <fullName evidence="1">Uncharacterized protein</fullName>
    </submittedName>
</protein>
<accession>A0A0E9RHC4</accession>
<name>A0A0E9RHC4_ANGAN</name>
<sequence length="33" mass="3716">MNKSVITALGSFGENRWNPIKTELDNPESLIIK</sequence>
<dbReference type="EMBL" id="GBXM01080732">
    <property type="protein sequence ID" value="JAH27845.1"/>
    <property type="molecule type" value="Transcribed_RNA"/>
</dbReference>
<reference evidence="1" key="1">
    <citation type="submission" date="2014-11" db="EMBL/GenBank/DDBJ databases">
        <authorList>
            <person name="Amaro Gonzalez C."/>
        </authorList>
    </citation>
    <scope>NUCLEOTIDE SEQUENCE</scope>
</reference>
<dbReference type="AlphaFoldDB" id="A0A0E9RHC4"/>
<proteinExistence type="predicted"/>
<organism evidence="1">
    <name type="scientific">Anguilla anguilla</name>
    <name type="common">European freshwater eel</name>
    <name type="synonym">Muraena anguilla</name>
    <dbReference type="NCBI Taxonomy" id="7936"/>
    <lineage>
        <taxon>Eukaryota</taxon>
        <taxon>Metazoa</taxon>
        <taxon>Chordata</taxon>
        <taxon>Craniata</taxon>
        <taxon>Vertebrata</taxon>
        <taxon>Euteleostomi</taxon>
        <taxon>Actinopterygii</taxon>
        <taxon>Neopterygii</taxon>
        <taxon>Teleostei</taxon>
        <taxon>Anguilliformes</taxon>
        <taxon>Anguillidae</taxon>
        <taxon>Anguilla</taxon>
    </lineage>
</organism>
<evidence type="ECO:0000313" key="1">
    <source>
        <dbReference type="EMBL" id="JAH27845.1"/>
    </source>
</evidence>